<comment type="function">
    <text evidence="8">Probably functions as a manganese efflux pump.</text>
</comment>
<dbReference type="PANTHER" id="PTHR35529:SF1">
    <property type="entry name" value="MANGANESE EFFLUX PUMP MNTP-RELATED"/>
    <property type="match status" value="1"/>
</dbReference>
<gene>
    <name evidence="8" type="primary">mntP</name>
    <name evidence="9" type="ORF">HMPREF2086_00564</name>
</gene>
<keyword evidence="10" id="KW-1185">Reference proteome</keyword>
<organism evidence="9 10">
    <name type="scientific">Helicobacter macacae MIT 99-5501</name>
    <dbReference type="NCBI Taxonomy" id="1357400"/>
    <lineage>
        <taxon>Bacteria</taxon>
        <taxon>Pseudomonadati</taxon>
        <taxon>Campylobacterota</taxon>
        <taxon>Epsilonproteobacteria</taxon>
        <taxon>Campylobacterales</taxon>
        <taxon>Helicobacteraceae</taxon>
        <taxon>Helicobacter</taxon>
    </lineage>
</organism>
<dbReference type="GO" id="GO:0005886">
    <property type="term" value="C:plasma membrane"/>
    <property type="evidence" value="ECO:0007669"/>
    <property type="project" value="UniProtKB-SubCell"/>
</dbReference>
<evidence type="ECO:0000256" key="2">
    <source>
        <dbReference type="ARBA" id="ARBA00022475"/>
    </source>
</evidence>
<dbReference type="GO" id="GO:0005384">
    <property type="term" value="F:manganese ion transmembrane transporter activity"/>
    <property type="evidence" value="ECO:0007669"/>
    <property type="project" value="UniProtKB-UniRule"/>
</dbReference>
<dbReference type="AlphaFoldDB" id="V8CCZ1"/>
<dbReference type="PATRIC" id="fig|1357400.3.peg.781"/>
<evidence type="ECO:0000313" key="9">
    <source>
        <dbReference type="EMBL" id="ETD25229.1"/>
    </source>
</evidence>
<feature type="transmembrane region" description="Helical" evidence="8">
    <location>
        <begin position="35"/>
        <end position="56"/>
    </location>
</feature>
<dbReference type="HOGENOM" id="CLU_096410_3_0_7"/>
<evidence type="ECO:0000256" key="6">
    <source>
        <dbReference type="ARBA" id="ARBA00023136"/>
    </source>
</evidence>
<keyword evidence="4 8" id="KW-1133">Transmembrane helix</keyword>
<keyword evidence="6 8" id="KW-0472">Membrane</keyword>
<evidence type="ECO:0000256" key="1">
    <source>
        <dbReference type="ARBA" id="ARBA00022448"/>
    </source>
</evidence>
<keyword evidence="1 8" id="KW-0813">Transport</keyword>
<dbReference type="InterPro" id="IPR022929">
    <property type="entry name" value="Put_MntP"/>
</dbReference>
<evidence type="ECO:0000313" key="10">
    <source>
        <dbReference type="Proteomes" id="UP000018731"/>
    </source>
</evidence>
<keyword evidence="3 8" id="KW-0812">Transmembrane</keyword>
<feature type="transmembrane region" description="Helical" evidence="8">
    <location>
        <begin position="105"/>
        <end position="127"/>
    </location>
</feature>
<protein>
    <recommendedName>
        <fullName evidence="8">Putative manganese efflux pump MntP</fullName>
    </recommendedName>
</protein>
<dbReference type="STRING" id="1357400.HMPREF2086_00564"/>
<dbReference type="HAMAP" id="MF_01521">
    <property type="entry name" value="MntP_pump"/>
    <property type="match status" value="1"/>
</dbReference>
<dbReference type="OrthoDB" id="9811590at2"/>
<dbReference type="PANTHER" id="PTHR35529">
    <property type="entry name" value="MANGANESE EFFLUX PUMP MNTP-RELATED"/>
    <property type="match status" value="1"/>
</dbReference>
<keyword evidence="5 8" id="KW-0406">Ion transport</keyword>
<evidence type="ECO:0000256" key="3">
    <source>
        <dbReference type="ARBA" id="ARBA00022692"/>
    </source>
</evidence>
<keyword evidence="2 8" id="KW-1003">Cell membrane</keyword>
<sequence length="188" mass="19959">MEFWSVFLVACALSADAFAVSLCKGFSLKKIEPKHYAIVAAYFGGFQGAMPLLGYALGFSFSAFIAKFDHWIAFGLLSFIGLKMIKESFGEHSCGVEGADFGYKIMLPLAIATSIDALAVGVSLAVLETHIFANALCIGVVSAAFSILALKVGNRFGLRFANKAELLGGAILVLIGTKILVEHLIEGI</sequence>
<dbReference type="Pfam" id="PF02659">
    <property type="entry name" value="Mntp"/>
    <property type="match status" value="1"/>
</dbReference>
<evidence type="ECO:0000256" key="7">
    <source>
        <dbReference type="ARBA" id="ARBA00023211"/>
    </source>
</evidence>
<proteinExistence type="inferred from homology"/>
<reference evidence="9 10" key="1">
    <citation type="journal article" date="2014" name="Genome Announc.">
        <title>Draft genome sequences of six enterohepatic helicobacter species isolated from humans and one from rhesus macaques.</title>
        <authorList>
            <person name="Shen Z."/>
            <person name="Sheh A."/>
            <person name="Young S.K."/>
            <person name="Abouelliel A."/>
            <person name="Ward D.V."/>
            <person name="Earl A.M."/>
            <person name="Fox J.G."/>
        </authorList>
    </citation>
    <scope>NUCLEOTIDE SEQUENCE [LARGE SCALE GENOMIC DNA]</scope>
    <source>
        <strain evidence="9 10">MIT 99-5501</strain>
    </source>
</reference>
<dbReference type="InterPro" id="IPR003810">
    <property type="entry name" value="Mntp/YtaF"/>
</dbReference>
<dbReference type="RefSeq" id="WP_023927294.1">
    <property type="nucleotide sequence ID" value="NZ_KI669454.1"/>
</dbReference>
<evidence type="ECO:0000256" key="8">
    <source>
        <dbReference type="HAMAP-Rule" id="MF_01521"/>
    </source>
</evidence>
<name>V8CCZ1_9HELI</name>
<feature type="transmembrane region" description="Helical" evidence="8">
    <location>
        <begin position="166"/>
        <end position="185"/>
    </location>
</feature>
<accession>V8CCZ1</accession>
<comment type="subcellular location">
    <subcellularLocation>
        <location evidence="8">Cell membrane</location>
        <topology evidence="8">Multi-pass membrane protein</topology>
    </subcellularLocation>
</comment>
<feature type="transmembrane region" description="Helical" evidence="8">
    <location>
        <begin position="68"/>
        <end position="85"/>
    </location>
</feature>
<dbReference type="Proteomes" id="UP000018731">
    <property type="component" value="Unassembled WGS sequence"/>
</dbReference>
<dbReference type="eggNOG" id="COG1971">
    <property type="taxonomic scope" value="Bacteria"/>
</dbReference>
<evidence type="ECO:0000256" key="4">
    <source>
        <dbReference type="ARBA" id="ARBA00022989"/>
    </source>
</evidence>
<comment type="caution">
    <text evidence="9">The sequence shown here is derived from an EMBL/GenBank/DDBJ whole genome shotgun (WGS) entry which is preliminary data.</text>
</comment>
<feature type="transmembrane region" description="Helical" evidence="8">
    <location>
        <begin position="134"/>
        <end position="154"/>
    </location>
</feature>
<keyword evidence="7 8" id="KW-0464">Manganese</keyword>
<dbReference type="EMBL" id="AZJI01000001">
    <property type="protein sequence ID" value="ETD25229.1"/>
    <property type="molecule type" value="Genomic_DNA"/>
</dbReference>
<comment type="similarity">
    <text evidence="8">Belongs to the MntP (TC 9.B.29) family.</text>
</comment>
<evidence type="ECO:0000256" key="5">
    <source>
        <dbReference type="ARBA" id="ARBA00023065"/>
    </source>
</evidence>